<gene>
    <name evidence="3" type="ORF">ACHAXA_009483</name>
</gene>
<evidence type="ECO:0000313" key="3">
    <source>
        <dbReference type="EMBL" id="KAL3810443.1"/>
    </source>
</evidence>
<keyword evidence="4" id="KW-1185">Reference proteome</keyword>
<feature type="compositionally biased region" description="Basic residues" evidence="1">
    <location>
        <begin position="324"/>
        <end position="336"/>
    </location>
</feature>
<feature type="region of interest" description="Disordered" evidence="1">
    <location>
        <begin position="103"/>
        <end position="128"/>
    </location>
</feature>
<feature type="compositionally biased region" description="Basic and acidic residues" evidence="1">
    <location>
        <begin position="108"/>
        <end position="119"/>
    </location>
</feature>
<protein>
    <recommendedName>
        <fullName evidence="2">DUF6824 domain-containing protein</fullName>
    </recommendedName>
</protein>
<feature type="compositionally biased region" description="Low complexity" evidence="1">
    <location>
        <begin position="45"/>
        <end position="61"/>
    </location>
</feature>
<feature type="compositionally biased region" description="Low complexity" evidence="1">
    <location>
        <begin position="386"/>
        <end position="399"/>
    </location>
</feature>
<sequence>MDDKMIAFGPAANTTVPTKTIRRTTFPRRELPMKKRKNIKLPVGSSSTASSSSSSSSSPSSNLAPEFVSSLIQEEKASSDGIHADSLEAALLLLKASQMVPIKNSHGRRSDSNDGDVRGNKGRRCVSPPRINDVLMTYGQARGEDQSRGRDNFVNDNEENLRAMIFHHIGNRRFRVLVEASLWNYFTSEDEIGFLVRGGWPAERPPDTPVERRCRVARAVIDSVRGNSPPGRFLVCSRRQIDDDDKVGLRLKVATEFEIEGMVHSTFWRAGRYCYYLNRTSSEVVEQQQGEEEVAAAKKISEEVVVALDKRSADPMESPIKSIRKNQQRHLQRRKATTAMVEAASAPGGKKSKISLAGAPFISASLPITFSGNQIDELIAKASPSLMTSSSSSAMTPSPKKTRMCPHPSLPPVPSPTPPESIRTSISSAEGSPTAMAAKKVADSTMLLKPSSRLKIFFSLPVEKFFVDDGERSSIDVAPYLVPTNYDMLCGAGRSFFHHIGNRRFRIMIEMNMERYKTAYMASLPSNGTTDFVTKDGVQKLVDEILHSLSKCDPPTRFLGMDMSTGRWMAMNPLFSQLKTEETFFQCLQVEQLREARQSEEELGLNDFQLWRHEEAVNLIEFHRMRQIEHFFPNNGEKRHSELQNQHEEGVWERFIRCNKKHFFVELEQRLSGSGSGGDSRQLVTDNEVPQNARVLNNALADGEWQDSNDTYVSKASPTQHSESFIGESNLQSLPTQADDLQFLQQQQEHEISQLFAATAAAGMLQELQAQEAAQKISQPLFQAAFASALRSILSNNSRCGASEVVPRE</sequence>
<name>A0ABD3RC52_9STRA</name>
<feature type="region of interest" description="Disordered" evidence="1">
    <location>
        <begin position="386"/>
        <end position="430"/>
    </location>
</feature>
<dbReference type="AlphaFoldDB" id="A0ABD3RC52"/>
<accession>A0ABD3RC52</accession>
<dbReference type="InterPro" id="IPR049227">
    <property type="entry name" value="DUF6824"/>
</dbReference>
<feature type="domain" description="DUF6824" evidence="2">
    <location>
        <begin position="487"/>
        <end position="575"/>
    </location>
</feature>
<evidence type="ECO:0000313" key="4">
    <source>
        <dbReference type="Proteomes" id="UP001530377"/>
    </source>
</evidence>
<organism evidence="3 4">
    <name type="scientific">Cyclostephanos tholiformis</name>
    <dbReference type="NCBI Taxonomy" id="382380"/>
    <lineage>
        <taxon>Eukaryota</taxon>
        <taxon>Sar</taxon>
        <taxon>Stramenopiles</taxon>
        <taxon>Ochrophyta</taxon>
        <taxon>Bacillariophyta</taxon>
        <taxon>Coscinodiscophyceae</taxon>
        <taxon>Thalassiosirophycidae</taxon>
        <taxon>Stephanodiscales</taxon>
        <taxon>Stephanodiscaceae</taxon>
        <taxon>Cyclostephanos</taxon>
    </lineage>
</organism>
<feature type="region of interest" description="Disordered" evidence="1">
    <location>
        <begin position="324"/>
        <end position="344"/>
    </location>
</feature>
<feature type="compositionally biased region" description="Pro residues" evidence="1">
    <location>
        <begin position="408"/>
        <end position="419"/>
    </location>
</feature>
<reference evidence="3 4" key="1">
    <citation type="submission" date="2024-10" db="EMBL/GenBank/DDBJ databases">
        <title>Updated reference genomes for cyclostephanoid diatoms.</title>
        <authorList>
            <person name="Roberts W.R."/>
            <person name="Alverson A.J."/>
        </authorList>
    </citation>
    <scope>NUCLEOTIDE SEQUENCE [LARGE SCALE GENOMIC DNA]</scope>
    <source>
        <strain evidence="3 4">AJA228-03</strain>
    </source>
</reference>
<evidence type="ECO:0000256" key="1">
    <source>
        <dbReference type="SAM" id="MobiDB-lite"/>
    </source>
</evidence>
<feature type="region of interest" description="Disordered" evidence="1">
    <location>
        <begin position="25"/>
        <end position="64"/>
    </location>
</feature>
<dbReference type="Proteomes" id="UP001530377">
    <property type="component" value="Unassembled WGS sequence"/>
</dbReference>
<comment type="caution">
    <text evidence="3">The sequence shown here is derived from an EMBL/GenBank/DDBJ whole genome shotgun (WGS) entry which is preliminary data.</text>
</comment>
<dbReference type="EMBL" id="JALLPB020000328">
    <property type="protein sequence ID" value="KAL3810443.1"/>
    <property type="molecule type" value="Genomic_DNA"/>
</dbReference>
<proteinExistence type="predicted"/>
<dbReference type="Pfam" id="PF20710">
    <property type="entry name" value="DUF6824"/>
    <property type="match status" value="1"/>
</dbReference>
<evidence type="ECO:0000259" key="2">
    <source>
        <dbReference type="Pfam" id="PF20710"/>
    </source>
</evidence>